<dbReference type="PANTHER" id="PTHR46401">
    <property type="entry name" value="GLYCOSYLTRANSFERASE WBBK-RELATED"/>
    <property type="match status" value="1"/>
</dbReference>
<evidence type="ECO:0000313" key="3">
    <source>
        <dbReference type="EMBL" id="GEM47592.1"/>
    </source>
</evidence>
<gene>
    <name evidence="3" type="ORF">DC3_32270</name>
</gene>
<dbReference type="GO" id="GO:0009103">
    <property type="term" value="P:lipopolysaccharide biosynthetic process"/>
    <property type="evidence" value="ECO:0007669"/>
    <property type="project" value="TreeGrafter"/>
</dbReference>
<proteinExistence type="predicted"/>
<comment type="caution">
    <text evidence="3">The sequence shown here is derived from an EMBL/GenBank/DDBJ whole genome shotgun (WGS) entry which is preliminary data.</text>
</comment>
<accession>A0A511N427</accession>
<keyword evidence="4" id="KW-1185">Reference proteome</keyword>
<dbReference type="GO" id="GO:0016757">
    <property type="term" value="F:glycosyltransferase activity"/>
    <property type="evidence" value="ECO:0007669"/>
    <property type="project" value="InterPro"/>
</dbReference>
<dbReference type="Proteomes" id="UP000321306">
    <property type="component" value="Unassembled WGS sequence"/>
</dbReference>
<dbReference type="PANTHER" id="PTHR46401:SF2">
    <property type="entry name" value="GLYCOSYLTRANSFERASE WBBK-RELATED"/>
    <property type="match status" value="1"/>
</dbReference>
<dbReference type="AlphaFoldDB" id="A0A511N427"/>
<evidence type="ECO:0000256" key="1">
    <source>
        <dbReference type="ARBA" id="ARBA00022679"/>
    </source>
</evidence>
<dbReference type="EMBL" id="BJXB01000014">
    <property type="protein sequence ID" value="GEM47592.1"/>
    <property type="molecule type" value="Genomic_DNA"/>
</dbReference>
<feature type="domain" description="Glycosyl transferase family 1" evidence="2">
    <location>
        <begin position="18"/>
        <end position="176"/>
    </location>
</feature>
<dbReference type="InterPro" id="IPR001296">
    <property type="entry name" value="Glyco_trans_1"/>
</dbReference>
<evidence type="ECO:0000259" key="2">
    <source>
        <dbReference type="Pfam" id="PF00534"/>
    </source>
</evidence>
<dbReference type="Pfam" id="PF00534">
    <property type="entry name" value="Glycos_transf_1"/>
    <property type="match status" value="1"/>
</dbReference>
<reference evidence="3 4" key="1">
    <citation type="submission" date="2019-07" db="EMBL/GenBank/DDBJ databases">
        <title>Whole genome shotgun sequence of Deinococcus cellulosilyticus NBRC 106333.</title>
        <authorList>
            <person name="Hosoyama A."/>
            <person name="Uohara A."/>
            <person name="Ohji S."/>
            <person name="Ichikawa N."/>
        </authorList>
    </citation>
    <scope>NUCLEOTIDE SEQUENCE [LARGE SCALE GENOMIC DNA]</scope>
    <source>
        <strain evidence="3 4">NBRC 106333</strain>
    </source>
</reference>
<dbReference type="SUPFAM" id="SSF53756">
    <property type="entry name" value="UDP-Glycosyltransferase/glycogen phosphorylase"/>
    <property type="match status" value="1"/>
</dbReference>
<name>A0A511N427_DEIC1</name>
<sequence length="203" mass="23222">MYYFPFAMEVKNDSPRQSVKQILCVGKFEQRKNHHLLLQAISGLKEQYAFHVKLVGEVSSKEHEQYMQSICRMIDQLGLQKHVSVLTNIPFVKMHELYEEADLFVLPSANESASVSQLEAMAFGCPVICSDDNGTRFYVEPEKTGYWMKKNDPEDLTRCLEALLSDPEKVQQFSKNCLETLKEVHDPVVLGHKLLEIAQGGKR</sequence>
<evidence type="ECO:0000313" key="4">
    <source>
        <dbReference type="Proteomes" id="UP000321306"/>
    </source>
</evidence>
<dbReference type="CDD" id="cd03801">
    <property type="entry name" value="GT4_PimA-like"/>
    <property type="match status" value="1"/>
</dbReference>
<keyword evidence="1" id="KW-0808">Transferase</keyword>
<dbReference type="Gene3D" id="3.40.50.2000">
    <property type="entry name" value="Glycogen Phosphorylase B"/>
    <property type="match status" value="1"/>
</dbReference>
<organism evidence="3 4">
    <name type="scientific">Deinococcus cellulosilyticus (strain DSM 18568 / NBRC 106333 / KACC 11606 / 5516J-15)</name>
    <dbReference type="NCBI Taxonomy" id="1223518"/>
    <lineage>
        <taxon>Bacteria</taxon>
        <taxon>Thermotogati</taxon>
        <taxon>Deinococcota</taxon>
        <taxon>Deinococci</taxon>
        <taxon>Deinococcales</taxon>
        <taxon>Deinococcaceae</taxon>
        <taxon>Deinococcus</taxon>
    </lineage>
</organism>
<protein>
    <recommendedName>
        <fullName evidence="2">Glycosyl transferase family 1 domain-containing protein</fullName>
    </recommendedName>
</protein>